<dbReference type="Proteomes" id="UP000237682">
    <property type="component" value="Unassembled WGS sequence"/>
</dbReference>
<accession>A0A2S9Q5U1</accession>
<evidence type="ECO:0000313" key="2">
    <source>
        <dbReference type="Proteomes" id="UP000237682"/>
    </source>
</evidence>
<dbReference type="RefSeq" id="WP_105865029.1">
    <property type="nucleotide sequence ID" value="NZ_PUEJ01000012.1"/>
</dbReference>
<name>A0A2S9Q5U1_9HYPH</name>
<keyword evidence="2" id="KW-1185">Reference proteome</keyword>
<comment type="caution">
    <text evidence="1">The sequence shown here is derived from an EMBL/GenBank/DDBJ whole genome shotgun (WGS) entry which is preliminary data.</text>
</comment>
<dbReference type="OrthoDB" id="7867371at2"/>
<dbReference type="EMBL" id="PUEJ01000012">
    <property type="protein sequence ID" value="PRH84705.1"/>
    <property type="molecule type" value="Genomic_DNA"/>
</dbReference>
<organism evidence="1 2">
    <name type="scientific">Labrys okinawensis</name>
    <dbReference type="NCBI Taxonomy" id="346911"/>
    <lineage>
        <taxon>Bacteria</taxon>
        <taxon>Pseudomonadati</taxon>
        <taxon>Pseudomonadota</taxon>
        <taxon>Alphaproteobacteria</taxon>
        <taxon>Hyphomicrobiales</taxon>
        <taxon>Xanthobacteraceae</taxon>
        <taxon>Labrys</taxon>
    </lineage>
</organism>
<proteinExistence type="predicted"/>
<reference evidence="1 2" key="1">
    <citation type="submission" date="2018-02" db="EMBL/GenBank/DDBJ databases">
        <title>Whole genome sequencing of endophytic bacterium.</title>
        <authorList>
            <person name="Eedara R."/>
            <person name="Podile A.R."/>
        </authorList>
    </citation>
    <scope>NUCLEOTIDE SEQUENCE [LARGE SCALE GENOMIC DNA]</scope>
    <source>
        <strain evidence="1 2">RP1T</strain>
    </source>
</reference>
<evidence type="ECO:0000313" key="1">
    <source>
        <dbReference type="EMBL" id="PRH84705.1"/>
    </source>
</evidence>
<protein>
    <submittedName>
        <fullName evidence="1">Uncharacterized protein</fullName>
    </submittedName>
</protein>
<gene>
    <name evidence="1" type="ORF">C5L14_26360</name>
</gene>
<sequence length="73" mass="8012">MVEINFVDVLARRGACVRGTREISSGPVRPRRPASAFRSVCVEAVKPISSPPYDIGAEEEALHGHGKAYYRDL</sequence>
<dbReference type="AlphaFoldDB" id="A0A2S9Q5U1"/>